<keyword evidence="7 13" id="KW-0560">Oxidoreductase</keyword>
<evidence type="ECO:0000256" key="3">
    <source>
        <dbReference type="ARBA" id="ARBA00011245"/>
    </source>
</evidence>
<dbReference type="SMART" id="SM01002">
    <property type="entry name" value="AlaDh_PNT_C"/>
    <property type="match status" value="1"/>
</dbReference>
<evidence type="ECO:0000256" key="9">
    <source>
        <dbReference type="ARBA" id="ARBA00023154"/>
    </source>
</evidence>
<evidence type="ECO:0000256" key="13">
    <source>
        <dbReference type="PIRNR" id="PIRNR018250"/>
    </source>
</evidence>
<feature type="binding site" evidence="15">
    <location>
        <position position="244"/>
    </location>
    <ligand>
        <name>NAD(+)</name>
        <dbReference type="ChEBI" id="CHEBI:57540"/>
    </ligand>
</feature>
<comment type="pathway">
    <text evidence="1 13">Amino-acid biosynthesis; L-lysine biosynthesis via AAA pathway; L-lysine from L-alpha-aminoadipate (fungal route): step 3/3.</text>
</comment>
<dbReference type="InterPro" id="IPR051168">
    <property type="entry name" value="AASS"/>
</dbReference>
<feature type="binding site" evidence="15">
    <location>
        <position position="140"/>
    </location>
    <ligand>
        <name>NAD(+)</name>
        <dbReference type="ChEBI" id="CHEBI:57540"/>
    </ligand>
</feature>
<comment type="similarity">
    <text evidence="2 13">Belongs to the AlaDH/PNT family.</text>
</comment>
<keyword evidence="6 13" id="KW-0028">Amino-acid biosynthesis</keyword>
<feature type="binding site" evidence="15">
    <location>
        <position position="248"/>
    </location>
    <ligand>
        <name>NAD(+)</name>
        <dbReference type="ChEBI" id="CHEBI:57540"/>
    </ligand>
</feature>
<dbReference type="GO" id="GO:0019878">
    <property type="term" value="P:lysine biosynthetic process via aminoadipic acid"/>
    <property type="evidence" value="ECO:0007669"/>
    <property type="project" value="TreeGrafter"/>
</dbReference>
<dbReference type="EC" id="1.5.1.7" evidence="4 13"/>
<evidence type="ECO:0000256" key="4">
    <source>
        <dbReference type="ARBA" id="ARBA00012847"/>
    </source>
</evidence>
<evidence type="ECO:0000259" key="16">
    <source>
        <dbReference type="SMART" id="SM01002"/>
    </source>
</evidence>
<evidence type="ECO:0000259" key="17">
    <source>
        <dbReference type="SMART" id="SM01003"/>
    </source>
</evidence>
<dbReference type="InterPro" id="IPR027281">
    <property type="entry name" value="Lys1"/>
</dbReference>
<evidence type="ECO:0000256" key="14">
    <source>
        <dbReference type="PIRSR" id="PIRSR018250-1"/>
    </source>
</evidence>
<proteinExistence type="inferred from homology"/>
<evidence type="ECO:0000256" key="12">
    <source>
        <dbReference type="ARBA" id="ARBA00047860"/>
    </source>
</evidence>
<dbReference type="Pfam" id="PF05222">
    <property type="entry name" value="AlaDh_PNT_N"/>
    <property type="match status" value="1"/>
</dbReference>
<dbReference type="PANTHER" id="PTHR11133">
    <property type="entry name" value="SACCHAROPINE DEHYDROGENASE"/>
    <property type="match status" value="1"/>
</dbReference>
<dbReference type="GO" id="GO:0004754">
    <property type="term" value="F:saccharopine dehydrogenase (NAD+, L-lysine-forming) activity"/>
    <property type="evidence" value="ECO:0007669"/>
    <property type="project" value="UniProtKB-EC"/>
</dbReference>
<dbReference type="EMBL" id="MU006091">
    <property type="protein sequence ID" value="KAF2841293.1"/>
    <property type="molecule type" value="Genomic_DNA"/>
</dbReference>
<dbReference type="InterPro" id="IPR007886">
    <property type="entry name" value="AlaDH/PNT_N"/>
</dbReference>
<reference evidence="18" key="1">
    <citation type="journal article" date="2020" name="Stud. Mycol.">
        <title>101 Dothideomycetes genomes: a test case for predicting lifestyles and emergence of pathogens.</title>
        <authorList>
            <person name="Haridas S."/>
            <person name="Albert R."/>
            <person name="Binder M."/>
            <person name="Bloem J."/>
            <person name="Labutti K."/>
            <person name="Salamov A."/>
            <person name="Andreopoulos B."/>
            <person name="Baker S."/>
            <person name="Barry K."/>
            <person name="Bills G."/>
            <person name="Bluhm B."/>
            <person name="Cannon C."/>
            <person name="Castanera R."/>
            <person name="Culley D."/>
            <person name="Daum C."/>
            <person name="Ezra D."/>
            <person name="Gonzalez J."/>
            <person name="Henrissat B."/>
            <person name="Kuo A."/>
            <person name="Liang C."/>
            <person name="Lipzen A."/>
            <person name="Lutzoni F."/>
            <person name="Magnuson J."/>
            <person name="Mondo S."/>
            <person name="Nolan M."/>
            <person name="Ohm R."/>
            <person name="Pangilinan J."/>
            <person name="Park H.-J."/>
            <person name="Ramirez L."/>
            <person name="Alfaro M."/>
            <person name="Sun H."/>
            <person name="Tritt A."/>
            <person name="Yoshinaga Y."/>
            <person name="Zwiers L.-H."/>
            <person name="Turgeon B."/>
            <person name="Goodwin S."/>
            <person name="Spatafora J."/>
            <person name="Crous P."/>
            <person name="Grigoriev I."/>
        </authorList>
    </citation>
    <scope>NUCLEOTIDE SEQUENCE</scope>
    <source>
        <strain evidence="18">CBS 101060</strain>
    </source>
</reference>
<accession>A0A9P4SGR7</accession>
<comment type="catalytic activity">
    <reaction evidence="12 13">
        <text>L-saccharopine + NAD(+) + H2O = L-lysine + 2-oxoglutarate + NADH + H(+)</text>
        <dbReference type="Rhea" id="RHEA:12440"/>
        <dbReference type="ChEBI" id="CHEBI:15377"/>
        <dbReference type="ChEBI" id="CHEBI:15378"/>
        <dbReference type="ChEBI" id="CHEBI:16810"/>
        <dbReference type="ChEBI" id="CHEBI:32551"/>
        <dbReference type="ChEBI" id="CHEBI:57540"/>
        <dbReference type="ChEBI" id="CHEBI:57945"/>
        <dbReference type="ChEBI" id="CHEBI:57951"/>
        <dbReference type="EC" id="1.5.1.7"/>
    </reaction>
</comment>
<evidence type="ECO:0000256" key="1">
    <source>
        <dbReference type="ARBA" id="ARBA00004884"/>
    </source>
</evidence>
<dbReference type="SMART" id="SM01003">
    <property type="entry name" value="AlaDh_PNT_N"/>
    <property type="match status" value="1"/>
</dbReference>
<sequence>MTILHLRTEAGKPLEHRCALTPSTARALVEAGYKLKVEKSNSSPDFSRIFEDSEFSSIPGVEFVEENSWIDAPASGEGDEDYIIIGLKELKEEDWPVNKTMIHFAHCYKQQNGWEKVLGRFAKGKGLLYDLEFLQEANGRRVAAFGYHAGFAGAALALKAWSWQVTHPNGERLPSVAEFTDGRGYYENDEQMVKDIQNDIAAAEKAIGRKPRVMVMGALGRCGGGACDLFVRADIPDENIIRWDIYETRDNPGPYKEIVESDVFLNAIYLMNKVPPFVDRNSLATSDRKLAVVCDVSCDPNSANNPLPIYSEYTSFTDPTTPVKGIDSGPALSVISIDHLPSLLPRESSEAFSSALLPSLLQLKNRKSARVWTDAEKLFHEKVSTLPESERS</sequence>
<evidence type="ECO:0000313" key="18">
    <source>
        <dbReference type="EMBL" id="KAF2841293.1"/>
    </source>
</evidence>
<dbReference type="Proteomes" id="UP000799429">
    <property type="component" value="Unassembled WGS sequence"/>
</dbReference>
<feature type="domain" description="Alanine dehydrogenase/pyridine nucleotide transhydrogenase N-terminal" evidence="17">
    <location>
        <begin position="5"/>
        <end position="152"/>
    </location>
</feature>
<dbReference type="PANTHER" id="PTHR11133:SF23">
    <property type="entry name" value="SACCHAROPINE DEHYDROGENASE [NAD(+), L-LYSINE-FORMING]"/>
    <property type="match status" value="1"/>
</dbReference>
<feature type="domain" description="Alanine dehydrogenase/pyridine nucleotide transhydrogenase NAD(H)-binding" evidence="16">
    <location>
        <begin position="196"/>
        <end position="336"/>
    </location>
</feature>
<keyword evidence="8 13" id="KW-0520">NAD</keyword>
<feature type="binding site" evidence="15">
    <location>
        <position position="269"/>
    </location>
    <ligand>
        <name>NAD(+)</name>
        <dbReference type="ChEBI" id="CHEBI:57540"/>
    </ligand>
</feature>
<evidence type="ECO:0000256" key="11">
    <source>
        <dbReference type="ARBA" id="ARBA00033228"/>
    </source>
</evidence>
<keyword evidence="9 13" id="KW-0457">Lysine biosynthesis</keyword>
<comment type="caution">
    <text evidence="18">The sequence shown here is derived from an EMBL/GenBank/DDBJ whole genome shotgun (WGS) entry which is preliminary data.</text>
</comment>
<feature type="binding site" evidence="15">
    <location>
        <position position="296"/>
    </location>
    <ligand>
        <name>NAD(+)</name>
        <dbReference type="ChEBI" id="CHEBI:57540"/>
    </ligand>
</feature>
<feature type="binding site" evidence="15">
    <location>
        <begin position="220"/>
        <end position="221"/>
    </location>
    <ligand>
        <name>NAD(+)</name>
        <dbReference type="ChEBI" id="CHEBI:57540"/>
    </ligand>
</feature>
<evidence type="ECO:0000256" key="15">
    <source>
        <dbReference type="PIRSR" id="PIRSR018250-3"/>
    </source>
</evidence>
<dbReference type="OrthoDB" id="265306at2759"/>
<keyword evidence="19" id="KW-1185">Reference proteome</keyword>
<evidence type="ECO:0000256" key="10">
    <source>
        <dbReference type="ARBA" id="ARBA00023157"/>
    </source>
</evidence>
<evidence type="ECO:0000256" key="8">
    <source>
        <dbReference type="ARBA" id="ARBA00023027"/>
    </source>
</evidence>
<comment type="subunit">
    <text evidence="3">Monomer.</text>
</comment>
<dbReference type="Gene3D" id="3.40.50.720">
    <property type="entry name" value="NAD(P)-binding Rossmann-like Domain"/>
    <property type="match status" value="1"/>
</dbReference>
<protein>
    <recommendedName>
        <fullName evidence="5 13">Saccharopine dehydrogenase [NAD(+), L-lysine-forming]</fullName>
        <shortName evidence="13">SDH</shortName>
        <ecNumber evidence="4 13">1.5.1.7</ecNumber>
    </recommendedName>
    <alternativeName>
        <fullName evidence="11 13">Lysine--2-oxoglutarate reductase</fullName>
    </alternativeName>
</protein>
<dbReference type="AlphaFoldDB" id="A0A9P4SGR7"/>
<evidence type="ECO:0000256" key="7">
    <source>
        <dbReference type="ARBA" id="ARBA00023002"/>
    </source>
</evidence>
<name>A0A9P4SGR7_9PEZI</name>
<feature type="active site" description="Proton donor" evidence="14">
    <location>
        <position position="106"/>
    </location>
</feature>
<feature type="active site" description="Proton acceptor" evidence="14">
    <location>
        <position position="88"/>
    </location>
</feature>
<feature type="binding site" evidence="15">
    <location>
        <begin position="337"/>
        <end position="340"/>
    </location>
    <ligand>
        <name>NAD(+)</name>
        <dbReference type="ChEBI" id="CHEBI:57540"/>
    </ligand>
</feature>
<evidence type="ECO:0000256" key="6">
    <source>
        <dbReference type="ARBA" id="ARBA00022605"/>
    </source>
</evidence>
<evidence type="ECO:0000256" key="2">
    <source>
        <dbReference type="ARBA" id="ARBA00005689"/>
    </source>
</evidence>
<evidence type="ECO:0000313" key="19">
    <source>
        <dbReference type="Proteomes" id="UP000799429"/>
    </source>
</evidence>
<organism evidence="18 19">
    <name type="scientific">Patellaria atrata CBS 101060</name>
    <dbReference type="NCBI Taxonomy" id="1346257"/>
    <lineage>
        <taxon>Eukaryota</taxon>
        <taxon>Fungi</taxon>
        <taxon>Dikarya</taxon>
        <taxon>Ascomycota</taxon>
        <taxon>Pezizomycotina</taxon>
        <taxon>Dothideomycetes</taxon>
        <taxon>Dothideomycetes incertae sedis</taxon>
        <taxon>Patellariales</taxon>
        <taxon>Patellariaceae</taxon>
        <taxon>Patellaria</taxon>
    </lineage>
</organism>
<dbReference type="GO" id="GO:0005737">
    <property type="term" value="C:cytoplasm"/>
    <property type="evidence" value="ECO:0007669"/>
    <property type="project" value="TreeGrafter"/>
</dbReference>
<dbReference type="PIRSF" id="PIRSF018250">
    <property type="entry name" value="Saccharopine_DH_Lys"/>
    <property type="match status" value="1"/>
</dbReference>
<keyword evidence="10" id="KW-1015">Disulfide bond</keyword>
<dbReference type="SUPFAM" id="SSF52283">
    <property type="entry name" value="Formate/glycerate dehydrogenase catalytic domain-like"/>
    <property type="match status" value="1"/>
</dbReference>
<dbReference type="InterPro" id="IPR007698">
    <property type="entry name" value="AlaDH/PNT_NAD(H)-bd"/>
</dbReference>
<gene>
    <name evidence="18" type="ORF">M501DRAFT_1000462</name>
</gene>
<dbReference type="CDD" id="cd12188">
    <property type="entry name" value="SDH"/>
    <property type="match status" value="1"/>
</dbReference>
<evidence type="ECO:0000256" key="5">
    <source>
        <dbReference type="ARBA" id="ARBA00021221"/>
    </source>
</evidence>
<dbReference type="FunFam" id="3.40.50.720:FF:000217">
    <property type="entry name" value="Saccharopine dehydrogenase [NAD(+), L-lysine-forming]"/>
    <property type="match status" value="1"/>
</dbReference>